<keyword evidence="7 8" id="KW-0663">Pyridoxal phosphate</keyword>
<dbReference type="PANTHER" id="PTHR42684:SF17">
    <property type="entry name" value="ADENOSYLMETHIONINE-8-AMINO-7-OXONONANOATE AMINOTRANSFERASE"/>
    <property type="match status" value="1"/>
</dbReference>
<dbReference type="UniPathway" id="UPA00078"/>
<name>A0A6J4I1P4_9ACTN</name>
<dbReference type="EMBL" id="CADCTB010000101">
    <property type="protein sequence ID" value="CAA9239088.1"/>
    <property type="molecule type" value="Genomic_DNA"/>
</dbReference>
<dbReference type="EC" id="2.6.1.62" evidence="9"/>
<dbReference type="PIRSF" id="PIRSF000521">
    <property type="entry name" value="Transaminase_4ab_Lys_Orn"/>
    <property type="match status" value="1"/>
</dbReference>
<evidence type="ECO:0000256" key="8">
    <source>
        <dbReference type="RuleBase" id="RU003560"/>
    </source>
</evidence>
<evidence type="ECO:0000256" key="7">
    <source>
        <dbReference type="ARBA" id="ARBA00022898"/>
    </source>
</evidence>
<evidence type="ECO:0000256" key="4">
    <source>
        <dbReference type="ARBA" id="ARBA00022679"/>
    </source>
</evidence>
<evidence type="ECO:0000256" key="3">
    <source>
        <dbReference type="ARBA" id="ARBA00022576"/>
    </source>
</evidence>
<dbReference type="Gene3D" id="3.90.1150.10">
    <property type="entry name" value="Aspartate Aminotransferase, domain 1"/>
    <property type="match status" value="1"/>
</dbReference>
<reference evidence="9" key="1">
    <citation type="submission" date="2020-02" db="EMBL/GenBank/DDBJ databases">
        <authorList>
            <person name="Meier V. D."/>
        </authorList>
    </citation>
    <scope>NUCLEOTIDE SEQUENCE</scope>
    <source>
        <strain evidence="9">AVDCRST_MAG10</strain>
    </source>
</reference>
<keyword evidence="6" id="KW-0093">Biotin biosynthesis</keyword>
<dbReference type="InterPro" id="IPR005815">
    <property type="entry name" value="BioA"/>
</dbReference>
<dbReference type="GO" id="GO:0004015">
    <property type="term" value="F:adenosylmethionine-8-amino-7-oxononanoate transaminase activity"/>
    <property type="evidence" value="ECO:0007669"/>
    <property type="project" value="UniProtKB-EC"/>
</dbReference>
<accession>A0A6J4I1P4</accession>
<keyword evidence="3 9" id="KW-0032">Aminotransferase</keyword>
<evidence type="ECO:0000256" key="1">
    <source>
        <dbReference type="ARBA" id="ARBA00001933"/>
    </source>
</evidence>
<dbReference type="PANTHER" id="PTHR42684">
    <property type="entry name" value="ADENOSYLMETHIONINE-8-AMINO-7-OXONONANOATE AMINOTRANSFERASE"/>
    <property type="match status" value="1"/>
</dbReference>
<dbReference type="PROSITE" id="PS00600">
    <property type="entry name" value="AA_TRANSFER_CLASS_3"/>
    <property type="match status" value="1"/>
</dbReference>
<dbReference type="InterPro" id="IPR015421">
    <property type="entry name" value="PyrdxlP-dep_Trfase_major"/>
</dbReference>
<comment type="similarity">
    <text evidence="8">Belongs to the class-III pyridoxal-phosphate-dependent aminotransferase family.</text>
</comment>
<evidence type="ECO:0000313" key="9">
    <source>
        <dbReference type="EMBL" id="CAA9239088.1"/>
    </source>
</evidence>
<keyword evidence="4 9" id="KW-0808">Transferase</keyword>
<dbReference type="GO" id="GO:0030170">
    <property type="term" value="F:pyridoxal phosphate binding"/>
    <property type="evidence" value="ECO:0007669"/>
    <property type="project" value="InterPro"/>
</dbReference>
<dbReference type="InterPro" id="IPR015424">
    <property type="entry name" value="PyrdxlP-dep_Trfase"/>
</dbReference>
<dbReference type="NCBIfam" id="TIGR00508">
    <property type="entry name" value="bioA"/>
    <property type="match status" value="1"/>
</dbReference>
<dbReference type="InterPro" id="IPR005814">
    <property type="entry name" value="Aminotrans_3"/>
</dbReference>
<dbReference type="Gene3D" id="3.40.640.10">
    <property type="entry name" value="Type I PLP-dependent aspartate aminotransferase-like (Major domain)"/>
    <property type="match status" value="1"/>
</dbReference>
<dbReference type="SUPFAM" id="SSF53383">
    <property type="entry name" value="PLP-dependent transferases"/>
    <property type="match status" value="1"/>
</dbReference>
<dbReference type="InterPro" id="IPR015422">
    <property type="entry name" value="PyrdxlP-dep_Trfase_small"/>
</dbReference>
<dbReference type="Pfam" id="PF00202">
    <property type="entry name" value="Aminotran_3"/>
    <property type="match status" value="1"/>
</dbReference>
<protein>
    <submittedName>
        <fullName evidence="9">Adenosylmethionine-8-amino-7-oxononanoate aminotransferase</fullName>
        <ecNumber evidence="9">2.6.1.62</ecNumber>
    </submittedName>
</protein>
<comment type="cofactor">
    <cofactor evidence="1">
        <name>pyridoxal 5'-phosphate</name>
        <dbReference type="ChEBI" id="CHEBI:597326"/>
    </cofactor>
</comment>
<evidence type="ECO:0000256" key="6">
    <source>
        <dbReference type="ARBA" id="ARBA00022756"/>
    </source>
</evidence>
<proteinExistence type="inferred from homology"/>
<dbReference type="InterPro" id="IPR049704">
    <property type="entry name" value="Aminotrans_3_PPA_site"/>
</dbReference>
<dbReference type="AlphaFoldDB" id="A0A6J4I1P4"/>
<keyword evidence="5" id="KW-0949">S-adenosyl-L-methionine</keyword>
<dbReference type="GO" id="GO:0009102">
    <property type="term" value="P:biotin biosynthetic process"/>
    <property type="evidence" value="ECO:0007669"/>
    <property type="project" value="UniProtKB-UniPathway"/>
</dbReference>
<comment type="pathway">
    <text evidence="2">Cofactor biosynthesis; biotin biosynthesis.</text>
</comment>
<gene>
    <name evidence="9" type="ORF">AVDCRST_MAG10-1502</name>
</gene>
<evidence type="ECO:0000256" key="5">
    <source>
        <dbReference type="ARBA" id="ARBA00022691"/>
    </source>
</evidence>
<evidence type="ECO:0000256" key="2">
    <source>
        <dbReference type="ARBA" id="ARBA00004746"/>
    </source>
</evidence>
<sequence>MWAERDAAVVWHGFTDMSAYLDHCPVVVERAEGHELIDTEGRRYLDAVSSLWVNTLGHRVPELDEALRDQLDRVAHSTLLGNGNRVVVELAEALAGVVPVVAPRFLFASDGASAVEMALKLAFQFWALQGVRGRTSYLAFGRAYHGDTVGALSLGADDGFGAALFDPLRFPVMRAPGYDEPACFEVACRMVDANAGRLAGVVVEPMVQGAAGMRVAGPDGFVALAEACRAADVLLIHDEVATGFGRTGTLFATEQCPRVRPDLLCLGKGITGGYLPLAVTVANGRIHDAFADAGQAFAHGHSYGGNALAAAVALRHLRLLDERDALANVVARSAQLAGLLTEHVSPHPGVGEVRITGLLCGVDVAPGTGRAVCDAAVAAGVLLRPIGDTVIIVPPLTITAAEIERIVDVLARAIRAELG</sequence>
<dbReference type="CDD" id="cd00610">
    <property type="entry name" value="OAT_like"/>
    <property type="match status" value="1"/>
</dbReference>
<organism evidence="9">
    <name type="scientific">uncultured Acidimicrobiales bacterium</name>
    <dbReference type="NCBI Taxonomy" id="310071"/>
    <lineage>
        <taxon>Bacteria</taxon>
        <taxon>Bacillati</taxon>
        <taxon>Actinomycetota</taxon>
        <taxon>Acidimicrobiia</taxon>
        <taxon>Acidimicrobiales</taxon>
        <taxon>environmental samples</taxon>
    </lineage>
</organism>